<keyword evidence="3" id="KW-0227">DNA damage</keyword>
<sequence>MSVERGAIALAEFPGPFDLQSTVESGQSYLWDRADGRMYDESGTYGGDAWYETVVRVESEPAVVRVRQVDDRLEWESSVDAAPILRERLRLDDDLPAIRRATPDDDVVESAFDAYWGMRLVDDPPFPSLVSFICSAQMRVARIHGMQRELERAFGSTVEFDGRTFHAFPTPEQLAEASEADLRDLGLGYRAPYVRDTARMVADGEANPEEAVGLDYEDARESLTRFVGVGDKVADCVALFALDYLEAVPLDTWIRTTIEEYYPDCDRGNYAETSRAIRAAFGGEYAGYTQTYVFHYLR</sequence>
<dbReference type="Proteomes" id="UP000011626">
    <property type="component" value="Unassembled WGS sequence"/>
</dbReference>
<reference evidence="11 12" key="1">
    <citation type="journal article" date="2014" name="PLoS Genet.">
        <title>Phylogenetically driven sequencing of extremely halophilic archaea reveals strategies for static and dynamic osmo-response.</title>
        <authorList>
            <person name="Becker E.A."/>
            <person name="Seitzer P.M."/>
            <person name="Tritt A."/>
            <person name="Larsen D."/>
            <person name="Krusor M."/>
            <person name="Yao A.I."/>
            <person name="Wu D."/>
            <person name="Madern D."/>
            <person name="Eisen J.A."/>
            <person name="Darling A.E."/>
            <person name="Facciotti M.T."/>
        </authorList>
    </citation>
    <scope>NUCLEOTIDE SEQUENCE [LARGE SCALE GENOMIC DNA]</scope>
    <source>
        <strain evidence="11 12">2-9-1</strain>
    </source>
</reference>
<dbReference type="InterPro" id="IPR023170">
    <property type="entry name" value="HhH_base_excis_C"/>
</dbReference>
<dbReference type="GO" id="GO:0140078">
    <property type="term" value="F:class I DNA-(apurinic or apyrimidinic site) endonuclease activity"/>
    <property type="evidence" value="ECO:0007669"/>
    <property type="project" value="UniProtKB-EC"/>
</dbReference>
<dbReference type="AlphaFoldDB" id="M0CGN7"/>
<evidence type="ECO:0000256" key="8">
    <source>
        <dbReference type="ARBA" id="ARBA00023295"/>
    </source>
</evidence>
<evidence type="ECO:0000256" key="1">
    <source>
        <dbReference type="ARBA" id="ARBA00010679"/>
    </source>
</evidence>
<dbReference type="CDD" id="cd00056">
    <property type="entry name" value="ENDO3c"/>
    <property type="match status" value="1"/>
</dbReference>
<keyword evidence="4" id="KW-0378">Hydrolase</keyword>
<keyword evidence="7" id="KW-0511">Multifunctional enzyme</keyword>
<dbReference type="Pfam" id="PF07934">
    <property type="entry name" value="OGG_N"/>
    <property type="match status" value="1"/>
</dbReference>
<evidence type="ECO:0000256" key="2">
    <source>
        <dbReference type="ARBA" id="ARBA00012720"/>
    </source>
</evidence>
<keyword evidence="8" id="KW-0326">Glycosidase</keyword>
<dbReference type="SMART" id="SM00478">
    <property type="entry name" value="ENDO3c"/>
    <property type="match status" value="1"/>
</dbReference>
<keyword evidence="6" id="KW-0456">Lyase</keyword>
<evidence type="ECO:0000256" key="7">
    <source>
        <dbReference type="ARBA" id="ARBA00023268"/>
    </source>
</evidence>
<feature type="domain" description="HhH-GPD" evidence="10">
    <location>
        <begin position="134"/>
        <end position="298"/>
    </location>
</feature>
<dbReference type="InterPro" id="IPR003265">
    <property type="entry name" value="HhH-GPD_domain"/>
</dbReference>
<comment type="caution">
    <text evidence="11">The sequence shown here is derived from an EMBL/GenBank/DDBJ whole genome shotgun (WGS) entry which is preliminary data.</text>
</comment>
<dbReference type="GO" id="GO:0006284">
    <property type="term" value="P:base-excision repair"/>
    <property type="evidence" value="ECO:0007669"/>
    <property type="project" value="InterPro"/>
</dbReference>
<organism evidence="11 12">
    <name type="scientific">Halosimplex carlsbadense 2-9-1</name>
    <dbReference type="NCBI Taxonomy" id="797114"/>
    <lineage>
        <taxon>Archaea</taxon>
        <taxon>Methanobacteriati</taxon>
        <taxon>Methanobacteriota</taxon>
        <taxon>Stenosarchaea group</taxon>
        <taxon>Halobacteria</taxon>
        <taxon>Halobacteriales</taxon>
        <taxon>Haloarculaceae</taxon>
        <taxon>Halosimplex</taxon>
    </lineage>
</organism>
<keyword evidence="12" id="KW-1185">Reference proteome</keyword>
<comment type="catalytic activity">
    <reaction evidence="9">
        <text>2'-deoxyribonucleotide-(2'-deoxyribose 5'-phosphate)-2'-deoxyribonucleotide-DNA = a 3'-end 2'-deoxyribonucleotide-(2,3-dehydro-2,3-deoxyribose 5'-phosphate)-DNA + a 5'-end 5'-phospho-2'-deoxyribonucleoside-DNA + H(+)</text>
        <dbReference type="Rhea" id="RHEA:66592"/>
        <dbReference type="Rhea" id="RHEA-COMP:13180"/>
        <dbReference type="Rhea" id="RHEA-COMP:16897"/>
        <dbReference type="Rhea" id="RHEA-COMP:17067"/>
        <dbReference type="ChEBI" id="CHEBI:15378"/>
        <dbReference type="ChEBI" id="CHEBI:136412"/>
        <dbReference type="ChEBI" id="CHEBI:157695"/>
        <dbReference type="ChEBI" id="CHEBI:167181"/>
        <dbReference type="EC" id="4.2.99.18"/>
    </reaction>
</comment>
<dbReference type="RefSeq" id="WP_006885291.1">
    <property type="nucleotide sequence ID" value="NZ_AOIU01000036.1"/>
</dbReference>
<evidence type="ECO:0000256" key="4">
    <source>
        <dbReference type="ARBA" id="ARBA00022801"/>
    </source>
</evidence>
<proteinExistence type="inferred from homology"/>
<evidence type="ECO:0000313" key="12">
    <source>
        <dbReference type="Proteomes" id="UP000011626"/>
    </source>
</evidence>
<accession>M0CGN7</accession>
<dbReference type="GO" id="GO:0003684">
    <property type="term" value="F:damaged DNA binding"/>
    <property type="evidence" value="ECO:0007669"/>
    <property type="project" value="InterPro"/>
</dbReference>
<dbReference type="InterPro" id="IPR011257">
    <property type="entry name" value="DNA_glycosylase"/>
</dbReference>
<dbReference type="Pfam" id="PF00730">
    <property type="entry name" value="HhH-GPD"/>
    <property type="match status" value="1"/>
</dbReference>
<dbReference type="InterPro" id="IPR052054">
    <property type="entry name" value="Oxidative_DNA_repair_enzyme"/>
</dbReference>
<dbReference type="eggNOG" id="arCOG00464">
    <property type="taxonomic scope" value="Archaea"/>
</dbReference>
<evidence type="ECO:0000256" key="5">
    <source>
        <dbReference type="ARBA" id="ARBA00023204"/>
    </source>
</evidence>
<protein>
    <recommendedName>
        <fullName evidence="2">DNA-(apurinic or apyrimidinic site) lyase</fullName>
        <ecNumber evidence="2">4.2.99.18</ecNumber>
    </recommendedName>
</protein>
<evidence type="ECO:0000256" key="3">
    <source>
        <dbReference type="ARBA" id="ARBA00022763"/>
    </source>
</evidence>
<dbReference type="Gene3D" id="3.30.310.260">
    <property type="match status" value="1"/>
</dbReference>
<evidence type="ECO:0000259" key="10">
    <source>
        <dbReference type="SMART" id="SM00478"/>
    </source>
</evidence>
<dbReference type="SUPFAM" id="SSF55945">
    <property type="entry name" value="TATA-box binding protein-like"/>
    <property type="match status" value="1"/>
</dbReference>
<dbReference type="PANTHER" id="PTHR10242:SF2">
    <property type="entry name" value="N-GLYCOSYLASE_DNA LYASE"/>
    <property type="match status" value="1"/>
</dbReference>
<dbReference type="EMBL" id="AOIU01000036">
    <property type="protein sequence ID" value="ELZ22455.1"/>
    <property type="molecule type" value="Genomic_DNA"/>
</dbReference>
<evidence type="ECO:0000256" key="9">
    <source>
        <dbReference type="ARBA" id="ARBA00044632"/>
    </source>
</evidence>
<evidence type="ECO:0000313" key="11">
    <source>
        <dbReference type="EMBL" id="ELZ22455.1"/>
    </source>
</evidence>
<dbReference type="InterPro" id="IPR012904">
    <property type="entry name" value="OGG_N"/>
</dbReference>
<keyword evidence="5" id="KW-0234">DNA repair</keyword>
<gene>
    <name evidence="11" type="ORF">C475_18123</name>
</gene>
<dbReference type="Gene3D" id="1.10.340.30">
    <property type="entry name" value="Hypothetical protein, domain 2"/>
    <property type="match status" value="1"/>
</dbReference>
<dbReference type="Gene3D" id="1.10.1670.10">
    <property type="entry name" value="Helix-hairpin-Helix base-excision DNA repair enzymes (C-terminal)"/>
    <property type="match status" value="1"/>
</dbReference>
<dbReference type="GO" id="GO:0006289">
    <property type="term" value="P:nucleotide-excision repair"/>
    <property type="evidence" value="ECO:0007669"/>
    <property type="project" value="InterPro"/>
</dbReference>
<dbReference type="PATRIC" id="fig|797114.5.peg.3695"/>
<evidence type="ECO:0000256" key="6">
    <source>
        <dbReference type="ARBA" id="ARBA00023239"/>
    </source>
</evidence>
<comment type="similarity">
    <text evidence="1">Belongs to the type-1 OGG1 family.</text>
</comment>
<dbReference type="EC" id="4.2.99.18" evidence="2"/>
<dbReference type="STRING" id="797114.C475_18123"/>
<dbReference type="SUPFAM" id="SSF48150">
    <property type="entry name" value="DNA-glycosylase"/>
    <property type="match status" value="1"/>
</dbReference>
<dbReference type="GO" id="GO:0008534">
    <property type="term" value="F:oxidized purine nucleobase lesion DNA N-glycosylase activity"/>
    <property type="evidence" value="ECO:0007669"/>
    <property type="project" value="InterPro"/>
</dbReference>
<name>M0CGN7_9EURY</name>
<dbReference type="PANTHER" id="PTHR10242">
    <property type="entry name" value="8-OXOGUANINE DNA GLYCOSYLASE"/>
    <property type="match status" value="1"/>
</dbReference>
<dbReference type="OrthoDB" id="14922at2157"/>